<dbReference type="PROSITE" id="PS50102">
    <property type="entry name" value="RRM"/>
    <property type="match status" value="1"/>
</dbReference>
<dbReference type="InterPro" id="IPR012677">
    <property type="entry name" value="Nucleotide-bd_a/b_plait_sf"/>
</dbReference>
<dbReference type="GO" id="GO:0033290">
    <property type="term" value="C:eukaryotic 48S preinitiation complex"/>
    <property type="evidence" value="ECO:0007669"/>
    <property type="project" value="UniProtKB-UniRule"/>
</dbReference>
<evidence type="ECO:0000313" key="9">
    <source>
        <dbReference type="EMBL" id="CCX29532.1"/>
    </source>
</evidence>
<keyword evidence="2 5" id="KW-0396">Initiation factor</keyword>
<gene>
    <name evidence="5" type="primary">TIF35</name>
    <name evidence="9" type="ORF">PCON_05603</name>
</gene>
<evidence type="ECO:0000256" key="3">
    <source>
        <dbReference type="ARBA" id="ARBA00022884"/>
    </source>
</evidence>
<name>U4LDC5_PYROM</name>
<dbReference type="Proteomes" id="UP000018144">
    <property type="component" value="Unassembled WGS sequence"/>
</dbReference>
<evidence type="ECO:0000256" key="2">
    <source>
        <dbReference type="ARBA" id="ARBA00022540"/>
    </source>
</evidence>
<comment type="function">
    <text evidence="5">RNA-binding component of the eukaryotic translation initiation factor 3 (eIF-3) complex, which is involved in protein synthesis of a specialized repertoire of mRNAs and, together with other initiation factors, stimulates binding of mRNA and methionyl-tRNAi to the 40S ribosome. The eIF-3 complex specifically targets and initiates translation of a subset of mRNAs involved in cell proliferation. This subunit can bind 18S rRNA.</text>
</comment>
<dbReference type="FunFam" id="3.30.70.330:FF:000328">
    <property type="entry name" value="Eukaryotic translation initiation factor 3 subunit G"/>
    <property type="match status" value="1"/>
</dbReference>
<dbReference type="CDD" id="cd12408">
    <property type="entry name" value="RRM_eIF3G_like"/>
    <property type="match status" value="1"/>
</dbReference>
<dbReference type="InterPro" id="IPR017334">
    <property type="entry name" value="eIF3_g"/>
</dbReference>
<dbReference type="InterPro" id="IPR034240">
    <property type="entry name" value="eIF3G_RRM"/>
</dbReference>
<evidence type="ECO:0000256" key="5">
    <source>
        <dbReference type="HAMAP-Rule" id="MF_03006"/>
    </source>
</evidence>
<dbReference type="GO" id="GO:0001732">
    <property type="term" value="P:formation of cytoplasmic translation initiation complex"/>
    <property type="evidence" value="ECO:0007669"/>
    <property type="project" value="UniProtKB-UniRule"/>
</dbReference>
<proteinExistence type="inferred from homology"/>
<dbReference type="EMBL" id="HF935279">
    <property type="protein sequence ID" value="CCX29532.1"/>
    <property type="molecule type" value="Genomic_DNA"/>
</dbReference>
<dbReference type="PIRSF" id="PIRSF037949">
    <property type="entry name" value="Transl_init_eIF-3_RNA-bind"/>
    <property type="match status" value="1"/>
</dbReference>
<organism evidence="9 10">
    <name type="scientific">Pyronema omphalodes (strain CBS 100304)</name>
    <name type="common">Pyronema confluens</name>
    <dbReference type="NCBI Taxonomy" id="1076935"/>
    <lineage>
        <taxon>Eukaryota</taxon>
        <taxon>Fungi</taxon>
        <taxon>Dikarya</taxon>
        <taxon>Ascomycota</taxon>
        <taxon>Pezizomycotina</taxon>
        <taxon>Pezizomycetes</taxon>
        <taxon>Pezizales</taxon>
        <taxon>Pyronemataceae</taxon>
        <taxon>Pyronema</taxon>
    </lineage>
</organism>
<protein>
    <recommendedName>
        <fullName evidence="5">Eukaryotic translation initiation factor 3 subunit G</fullName>
        <shortName evidence="5">eIF3g</shortName>
    </recommendedName>
    <alternativeName>
        <fullName evidence="5">Eukaryotic translation initiation factor 3 RNA-binding subunit</fullName>
        <shortName evidence="5">eIF-3 RNA-binding subunit</shortName>
    </alternativeName>
    <alternativeName>
        <fullName evidence="5">Translation initiation factor eIF3 p33 subunit homolog</fullName>
        <shortName evidence="5">eIF3 p33 homolog</shortName>
    </alternativeName>
</protein>
<feature type="domain" description="RRM" evidence="8">
    <location>
        <begin position="213"/>
        <end position="291"/>
    </location>
</feature>
<dbReference type="HAMAP" id="MF_03006">
    <property type="entry name" value="eIF3g"/>
    <property type="match status" value="1"/>
</dbReference>
<dbReference type="OrthoDB" id="639027at2759"/>
<dbReference type="CDD" id="cd12933">
    <property type="entry name" value="eIF3G"/>
    <property type="match status" value="1"/>
</dbReference>
<keyword evidence="3 6" id="KW-0694">RNA-binding</keyword>
<dbReference type="PANTHER" id="PTHR10352">
    <property type="entry name" value="EUKARYOTIC TRANSLATION INITIATION FACTOR 3 SUBUNIT G"/>
    <property type="match status" value="1"/>
</dbReference>
<reference evidence="9 10" key="1">
    <citation type="journal article" date="2013" name="PLoS Genet.">
        <title>The genome and development-dependent transcriptomes of Pyronema confluens: a window into fungal evolution.</title>
        <authorList>
            <person name="Traeger S."/>
            <person name="Altegoer F."/>
            <person name="Freitag M."/>
            <person name="Gabaldon T."/>
            <person name="Kempken F."/>
            <person name="Kumar A."/>
            <person name="Marcet-Houben M."/>
            <person name="Poggeler S."/>
            <person name="Stajich J.E."/>
            <person name="Nowrousian M."/>
        </authorList>
    </citation>
    <scope>NUCLEOTIDE SEQUENCE [LARGE SCALE GENOMIC DNA]</scope>
    <source>
        <strain evidence="10">CBS 100304</strain>
        <tissue evidence="9">Vegetative mycelium</tissue>
    </source>
</reference>
<dbReference type="SUPFAM" id="SSF54928">
    <property type="entry name" value="RNA-binding domain, RBD"/>
    <property type="match status" value="1"/>
</dbReference>
<evidence type="ECO:0000256" key="4">
    <source>
        <dbReference type="ARBA" id="ARBA00022917"/>
    </source>
</evidence>
<evidence type="ECO:0000313" key="10">
    <source>
        <dbReference type="Proteomes" id="UP000018144"/>
    </source>
</evidence>
<evidence type="ECO:0000256" key="1">
    <source>
        <dbReference type="ARBA" id="ARBA00022490"/>
    </source>
</evidence>
<feature type="compositionally biased region" description="Polar residues" evidence="7">
    <location>
        <begin position="1"/>
        <end position="10"/>
    </location>
</feature>
<dbReference type="OMA" id="ICQGDHF"/>
<evidence type="ECO:0000259" key="8">
    <source>
        <dbReference type="PROSITE" id="PS50102"/>
    </source>
</evidence>
<dbReference type="GO" id="GO:0003723">
    <property type="term" value="F:RNA binding"/>
    <property type="evidence" value="ECO:0007669"/>
    <property type="project" value="UniProtKB-UniRule"/>
</dbReference>
<comment type="subcellular location">
    <subcellularLocation>
        <location evidence="5">Cytoplasm</location>
    </subcellularLocation>
</comment>
<dbReference type="Pfam" id="PF12353">
    <property type="entry name" value="eIF3g"/>
    <property type="match status" value="1"/>
</dbReference>
<comment type="subunit">
    <text evidence="5">Component of the eukaryotic translation initiation factor 3 (eIF-3) complex.</text>
</comment>
<keyword evidence="4 5" id="KW-0648">Protein biosynthesis</keyword>
<dbReference type="InterPro" id="IPR000504">
    <property type="entry name" value="RRM_dom"/>
</dbReference>
<dbReference type="InterPro" id="IPR024675">
    <property type="entry name" value="eIF3g_N"/>
</dbReference>
<feature type="region of interest" description="Disordered" evidence="7">
    <location>
        <begin position="1"/>
        <end position="31"/>
    </location>
</feature>
<evidence type="ECO:0000256" key="7">
    <source>
        <dbReference type="SAM" id="MobiDB-lite"/>
    </source>
</evidence>
<dbReference type="InterPro" id="IPR035979">
    <property type="entry name" value="RBD_domain_sf"/>
</dbReference>
<keyword evidence="1 5" id="KW-0963">Cytoplasm</keyword>
<sequence>MAPDTATSRANWADDEEFDDPSALPPQQIIANPDGTKTIITFRLGENGKKIKTTRKIKTTIVKEHVNPRVAERKEWAKFGAEKGNKPGPDLSTTSVGENIIFRPSTNWKASQKEEEAPENKLKEELKDKRVSCRLCKGDHFTARCPFKDTLPPLEDVAAGSGNVPPMDDVVDTGAKAGGAYIAPHLRGKGRGAGESMAGSGGFGKDRERDDLATLRVTNVSEFADEDELRTMFERFGRVTRVFLAKDRETGKAKGFAFVSYADRGDAARACEKMDGFGYSHLILRVEFAKRSQA</sequence>
<dbReference type="GO" id="GO:0003743">
    <property type="term" value="F:translation initiation factor activity"/>
    <property type="evidence" value="ECO:0007669"/>
    <property type="project" value="UniProtKB-UniRule"/>
</dbReference>
<dbReference type="GO" id="GO:0005852">
    <property type="term" value="C:eukaryotic translation initiation factor 3 complex"/>
    <property type="evidence" value="ECO:0007669"/>
    <property type="project" value="UniProtKB-UniRule"/>
</dbReference>
<comment type="similarity">
    <text evidence="5">Belongs to the eIF-3 subunit G family.</text>
</comment>
<dbReference type="AlphaFoldDB" id="U4LDC5"/>
<dbReference type="STRING" id="1076935.U4LDC5"/>
<dbReference type="Gene3D" id="3.30.70.330">
    <property type="match status" value="1"/>
</dbReference>
<accession>U4LDC5</accession>
<keyword evidence="10" id="KW-1185">Reference proteome</keyword>
<evidence type="ECO:0000256" key="6">
    <source>
        <dbReference type="PROSITE-ProRule" id="PRU00176"/>
    </source>
</evidence>
<dbReference type="Pfam" id="PF00076">
    <property type="entry name" value="RRM_1"/>
    <property type="match status" value="1"/>
</dbReference>
<dbReference type="eggNOG" id="KOG0122">
    <property type="taxonomic scope" value="Eukaryota"/>
</dbReference>
<dbReference type="SMART" id="SM00360">
    <property type="entry name" value="RRM"/>
    <property type="match status" value="1"/>
</dbReference>
<dbReference type="GO" id="GO:0016282">
    <property type="term" value="C:eukaryotic 43S preinitiation complex"/>
    <property type="evidence" value="ECO:0007669"/>
    <property type="project" value="UniProtKB-UniRule"/>
</dbReference>